<evidence type="ECO:0000313" key="2">
    <source>
        <dbReference type="EMBL" id="AOE49510.1"/>
    </source>
</evidence>
<accession>A0A1B3B9P1</accession>
<dbReference type="OrthoDB" id="747541at2"/>
<dbReference type="PATRIC" id="fig|1144748.3.peg.797"/>
<gene>
    <name evidence="2" type="ORF">KS2013_786</name>
</gene>
<dbReference type="KEGG" id="ksd:KS2013_786"/>
<reference evidence="3" key="1">
    <citation type="submission" date="2015-08" db="EMBL/GenBank/DDBJ databases">
        <authorList>
            <person name="Kim K.M."/>
        </authorList>
    </citation>
    <scope>NUCLEOTIDE SEQUENCE [LARGE SCALE GENOMIC DNA]</scope>
    <source>
        <strain evidence="3">KCTC 23892</strain>
    </source>
</reference>
<dbReference type="STRING" id="1144748.KS2013_786"/>
<dbReference type="AlphaFoldDB" id="A0A1B3B9P1"/>
<protein>
    <recommendedName>
        <fullName evidence="1">DUF4007 domain-containing protein</fullName>
    </recommendedName>
</protein>
<evidence type="ECO:0000259" key="1">
    <source>
        <dbReference type="Pfam" id="PF13182"/>
    </source>
</evidence>
<dbReference type="Proteomes" id="UP000094147">
    <property type="component" value="Chromosome"/>
</dbReference>
<feature type="domain" description="DUF4007" evidence="1">
    <location>
        <begin position="10"/>
        <end position="297"/>
    </location>
</feature>
<evidence type="ECO:0000313" key="3">
    <source>
        <dbReference type="Proteomes" id="UP000094147"/>
    </source>
</evidence>
<dbReference type="Pfam" id="PF13182">
    <property type="entry name" value="DUF4007"/>
    <property type="match status" value="1"/>
</dbReference>
<dbReference type="EMBL" id="CP012418">
    <property type="protein sequence ID" value="AOE49510.1"/>
    <property type="molecule type" value="Genomic_DNA"/>
</dbReference>
<dbReference type="InterPro" id="IPR025248">
    <property type="entry name" value="DUF4007"/>
</dbReference>
<dbReference type="RefSeq" id="WP_068990045.1">
    <property type="nucleotide sequence ID" value="NZ_CP012418.1"/>
</dbReference>
<name>A0A1B3B9P1_9GAMM</name>
<proteinExistence type="predicted"/>
<organism evidence="2 3">
    <name type="scientific">Kangiella sediminilitoris</name>
    <dbReference type="NCBI Taxonomy" id="1144748"/>
    <lineage>
        <taxon>Bacteria</taxon>
        <taxon>Pseudomonadati</taxon>
        <taxon>Pseudomonadota</taxon>
        <taxon>Gammaproteobacteria</taxon>
        <taxon>Kangiellales</taxon>
        <taxon>Kangiellaceae</taxon>
        <taxon>Kangiella</taxon>
    </lineage>
</organism>
<keyword evidence="3" id="KW-1185">Reference proteome</keyword>
<sequence>MKFNKNRVAFGRHESFALRYGWLTKGYNALVFEPNFFKSEDATTVLGVGKNMVNAIKYWLTASQLINDNKQEPTTLGKLIFDKEKGYDPYLEDEATIWLIHWLLASNAENSTAIFWFFNKFHKAGFTGLEVQTALKDFVKDQVETKVSATTLKNDAQLVLRMYTPSKANAKTPVEEALDSPLSLLRLIGTGSSSKHYLSKPEEREHLPLGVLGFAVTKLMKDKGVSSLPIEDLMYAKDDFAAPGAIFRLTENALVTKLEQLVNYLPGKLTIRETAGIHQLYILDDKIKPVNYLSKHYKDSIKGVAA</sequence>